<evidence type="ECO:0000313" key="3">
    <source>
        <dbReference type="Proteomes" id="UP000280066"/>
    </source>
</evidence>
<dbReference type="Pfam" id="PF14542">
    <property type="entry name" value="Acetyltransf_CG"/>
    <property type="match status" value="1"/>
</dbReference>
<evidence type="ECO:0000259" key="1">
    <source>
        <dbReference type="PROSITE" id="PS51729"/>
    </source>
</evidence>
<dbReference type="PROSITE" id="PS51729">
    <property type="entry name" value="GNAT_YJDJ"/>
    <property type="match status" value="1"/>
</dbReference>
<dbReference type="PANTHER" id="PTHR31435">
    <property type="entry name" value="PROTEIN NATD1"/>
    <property type="match status" value="1"/>
</dbReference>
<dbReference type="InterPro" id="IPR016181">
    <property type="entry name" value="Acyl_CoA_acyltransferase"/>
</dbReference>
<keyword evidence="3" id="KW-1185">Reference proteome</keyword>
<protein>
    <submittedName>
        <fullName evidence="2">N-acetyltransferase</fullName>
    </submittedName>
</protein>
<dbReference type="Gene3D" id="3.40.630.30">
    <property type="match status" value="1"/>
</dbReference>
<dbReference type="AlphaFoldDB" id="A0A428JLQ5"/>
<proteinExistence type="predicted"/>
<dbReference type="OrthoDB" id="9793389at2"/>
<comment type="caution">
    <text evidence="2">The sequence shown here is derived from an EMBL/GenBank/DDBJ whole genome shotgun (WGS) entry which is preliminary data.</text>
</comment>
<dbReference type="CDD" id="cd04301">
    <property type="entry name" value="NAT_SF"/>
    <property type="match status" value="1"/>
</dbReference>
<evidence type="ECO:0000313" key="2">
    <source>
        <dbReference type="EMBL" id="RSK33919.1"/>
    </source>
</evidence>
<gene>
    <name evidence="2" type="ORF">EI290_09445</name>
</gene>
<keyword evidence="2" id="KW-0808">Transferase</keyword>
<feature type="domain" description="N-acetyltransferase" evidence="1">
    <location>
        <begin position="39"/>
        <end position="125"/>
    </location>
</feature>
<accession>A0A428JLQ5</accession>
<dbReference type="InterPro" id="IPR031165">
    <property type="entry name" value="GNAT_YJDJ"/>
</dbReference>
<sequence length="128" mass="14652">MLRHRSARFSGSYVNSWQMAKRICLPQHNSFIIMATSITHQVHDQEFTLKRQGHSAELAYSYPSPGIIDFTHTYVEEALRGQGVGEQLAEAGLAYARQQQLRVRASCPFVQAYLQRHPQHADLLELRT</sequence>
<dbReference type="GO" id="GO:0016740">
    <property type="term" value="F:transferase activity"/>
    <property type="evidence" value="ECO:0007669"/>
    <property type="project" value="UniProtKB-KW"/>
</dbReference>
<dbReference type="Proteomes" id="UP000280066">
    <property type="component" value="Unassembled WGS sequence"/>
</dbReference>
<organism evidence="2 3">
    <name type="scientific">Hymenobacter metallilatus</name>
    <dbReference type="NCBI Taxonomy" id="2493666"/>
    <lineage>
        <taxon>Bacteria</taxon>
        <taxon>Pseudomonadati</taxon>
        <taxon>Bacteroidota</taxon>
        <taxon>Cytophagia</taxon>
        <taxon>Cytophagales</taxon>
        <taxon>Hymenobacteraceae</taxon>
        <taxon>Hymenobacter</taxon>
    </lineage>
</organism>
<dbReference type="InterPro" id="IPR045057">
    <property type="entry name" value="Gcn5-rel_NAT"/>
</dbReference>
<name>A0A428JLQ5_9BACT</name>
<reference evidence="2 3" key="1">
    <citation type="submission" date="2018-12" db="EMBL/GenBank/DDBJ databases">
        <authorList>
            <person name="Feng G."/>
            <person name="Zhu H."/>
        </authorList>
    </citation>
    <scope>NUCLEOTIDE SEQUENCE [LARGE SCALE GENOMIC DNA]</scope>
    <source>
        <strain evidence="2 3">9PBR-2</strain>
    </source>
</reference>
<dbReference type="EMBL" id="RWIS01000005">
    <property type="protein sequence ID" value="RSK33919.1"/>
    <property type="molecule type" value="Genomic_DNA"/>
</dbReference>
<dbReference type="PANTHER" id="PTHR31435:SF9">
    <property type="entry name" value="PROTEIN NATD1"/>
    <property type="match status" value="1"/>
</dbReference>
<dbReference type="SUPFAM" id="SSF55729">
    <property type="entry name" value="Acyl-CoA N-acyltransferases (Nat)"/>
    <property type="match status" value="1"/>
</dbReference>